<proteinExistence type="predicted"/>
<keyword evidence="1" id="KW-0732">Signal</keyword>
<dbReference type="PROSITE" id="PS51257">
    <property type="entry name" value="PROKAR_LIPOPROTEIN"/>
    <property type="match status" value="1"/>
</dbReference>
<reference evidence="3" key="1">
    <citation type="submission" date="2017-09" db="EMBL/GenBank/DDBJ databases">
        <title>Depth-based differentiation of microbial function through sediment-hosted aquifers and enrichment of novel symbionts in the deep terrestrial subsurface.</title>
        <authorList>
            <person name="Probst A.J."/>
            <person name="Ladd B."/>
            <person name="Jarett J.K."/>
            <person name="Geller-Mcgrath D.E."/>
            <person name="Sieber C.M.K."/>
            <person name="Emerson J.B."/>
            <person name="Anantharaman K."/>
            <person name="Thomas B.C."/>
            <person name="Malmstrom R."/>
            <person name="Stieglmeier M."/>
            <person name="Klingl A."/>
            <person name="Woyke T."/>
            <person name="Ryan C.M."/>
            <person name="Banfield J.F."/>
        </authorList>
    </citation>
    <scope>NUCLEOTIDE SEQUENCE [LARGE SCALE GENOMIC DNA]</scope>
</reference>
<evidence type="ECO:0000313" key="3">
    <source>
        <dbReference type="Proteomes" id="UP000231436"/>
    </source>
</evidence>
<accession>A0A2M8LG57</accession>
<organism evidence="2 3">
    <name type="scientific">Candidatus Uhrbacteria bacterium CG10_big_fil_rev_8_21_14_0_10_48_16</name>
    <dbReference type="NCBI Taxonomy" id="1975038"/>
    <lineage>
        <taxon>Bacteria</taxon>
        <taxon>Candidatus Uhriibacteriota</taxon>
    </lineage>
</organism>
<name>A0A2M8LG57_9BACT</name>
<feature type="chain" id="PRO_5014740773" description="Lipoprotein" evidence="1">
    <location>
        <begin position="21"/>
        <end position="161"/>
    </location>
</feature>
<sequence>MRNILILVALALTGCATVHKSLEDGTTVTYNGHARGAATVLDASNERPYDLAETAMDNGMATSLQTRDTRFTAGYGVQGYGSTSVGGYAPGTVTYMPGQGVVRTGAMETLPTLATTTVVTGIPPGQRQQSLSLTTTGCPEGREPIGTDEIAQCAYELGQAA</sequence>
<gene>
    <name evidence="2" type="ORF">COV05_04540</name>
</gene>
<evidence type="ECO:0000256" key="1">
    <source>
        <dbReference type="SAM" id="SignalP"/>
    </source>
</evidence>
<dbReference type="AlphaFoldDB" id="A0A2M8LG57"/>
<protein>
    <recommendedName>
        <fullName evidence="4">Lipoprotein</fullName>
    </recommendedName>
</protein>
<feature type="signal peptide" evidence="1">
    <location>
        <begin position="1"/>
        <end position="20"/>
    </location>
</feature>
<dbReference type="EMBL" id="PFEU01000019">
    <property type="protein sequence ID" value="PJE76444.1"/>
    <property type="molecule type" value="Genomic_DNA"/>
</dbReference>
<dbReference type="Proteomes" id="UP000231436">
    <property type="component" value="Unassembled WGS sequence"/>
</dbReference>
<feature type="non-terminal residue" evidence="2">
    <location>
        <position position="161"/>
    </location>
</feature>
<evidence type="ECO:0008006" key="4">
    <source>
        <dbReference type="Google" id="ProtNLM"/>
    </source>
</evidence>
<comment type="caution">
    <text evidence="2">The sequence shown here is derived from an EMBL/GenBank/DDBJ whole genome shotgun (WGS) entry which is preliminary data.</text>
</comment>
<evidence type="ECO:0000313" key="2">
    <source>
        <dbReference type="EMBL" id="PJE76444.1"/>
    </source>
</evidence>